<reference evidence="1" key="1">
    <citation type="submission" date="2019-11" db="EMBL/GenBank/DDBJ databases">
        <title>Genomic insights into an expanded diversity of filamentous marine cyanobacteria reveals the extraordinary biosynthetic potential of Moorea and Okeania.</title>
        <authorList>
            <person name="Ferreira Leao T."/>
            <person name="Wang M."/>
            <person name="Moss N."/>
            <person name="Da Silva R."/>
            <person name="Sanders J."/>
            <person name="Nurk S."/>
            <person name="Gurevich A."/>
            <person name="Humphrey G."/>
            <person name="Reher R."/>
            <person name="Zhu Q."/>
            <person name="Belda-Ferre P."/>
            <person name="Glukhov E."/>
            <person name="Rex R."/>
            <person name="Dorrestein P.C."/>
            <person name="Knight R."/>
            <person name="Pevzner P."/>
            <person name="Gerwick W.H."/>
            <person name="Gerwick L."/>
        </authorList>
    </citation>
    <scope>NUCLEOTIDE SEQUENCE</scope>
    <source>
        <strain evidence="1">SIO1C4</strain>
    </source>
</reference>
<evidence type="ECO:0000313" key="1">
    <source>
        <dbReference type="EMBL" id="NER31902.1"/>
    </source>
</evidence>
<dbReference type="PANTHER" id="PTHR35399">
    <property type="entry name" value="SLR8030 PROTEIN"/>
    <property type="match status" value="1"/>
</dbReference>
<proteinExistence type="predicted"/>
<dbReference type="SUPFAM" id="SSF63825">
    <property type="entry name" value="YWTD domain"/>
    <property type="match status" value="1"/>
</dbReference>
<sequence>STLIVSKERKLIRHFNSLAGTIRNCAGGPTPWGSWISCEENTSTPAGNTPGDVNNVSKKHGFNFEVPARGGLVDPVPLIAMGRFNHEAVAVDPATGYVYETEDRNDSCIYRFRPNKFGDLKSGGILEALVIKGMPTVDTSTGFLSRKGQSLPVEWVEIEDVNPDEDTLRLEAQEKGAAIFKRGEGAWYGNGNIYWVSTTGGDIGAGQVWCYNASANTVKLFVESTDRSVLDEPDNITIAPFGDFFLCEDGPETQFVVGITPSGELYQFARNALNTREFAGACFSPDGRTMFVNIQTPGITFAIWPEKGSWAR</sequence>
<organism evidence="1">
    <name type="scientific">Symploca sp. SIO1C4</name>
    <dbReference type="NCBI Taxonomy" id="2607765"/>
    <lineage>
        <taxon>Bacteria</taxon>
        <taxon>Bacillati</taxon>
        <taxon>Cyanobacteriota</taxon>
        <taxon>Cyanophyceae</taxon>
        <taxon>Coleofasciculales</taxon>
        <taxon>Coleofasciculaceae</taxon>
        <taxon>Symploca</taxon>
    </lineage>
</organism>
<dbReference type="EMBL" id="JAAHFQ010000980">
    <property type="protein sequence ID" value="NER31902.1"/>
    <property type="molecule type" value="Genomic_DNA"/>
</dbReference>
<protein>
    <submittedName>
        <fullName evidence="1">DUF839 domain-containing protein</fullName>
    </submittedName>
</protein>
<feature type="non-terminal residue" evidence="1">
    <location>
        <position position="1"/>
    </location>
</feature>
<comment type="caution">
    <text evidence="1">The sequence shown here is derived from an EMBL/GenBank/DDBJ whole genome shotgun (WGS) entry which is preliminary data.</text>
</comment>
<name>A0A6B3NNI3_9CYAN</name>
<dbReference type="AlphaFoldDB" id="A0A6B3NNI3"/>
<dbReference type="PANTHER" id="PTHR35399:SF4">
    <property type="entry name" value="MEMBRANE PROTEIN"/>
    <property type="match status" value="1"/>
</dbReference>
<gene>
    <name evidence="1" type="ORF">F6J89_30930</name>
</gene>
<dbReference type="Pfam" id="PF05787">
    <property type="entry name" value="PhoX"/>
    <property type="match status" value="1"/>
</dbReference>
<accession>A0A6B3NNI3</accession>
<dbReference type="InterPro" id="IPR008557">
    <property type="entry name" value="PhoX"/>
</dbReference>